<name>A0A1U9QLN6_STRNV</name>
<evidence type="ECO:0000313" key="3">
    <source>
        <dbReference type="Proteomes" id="UP000189677"/>
    </source>
</evidence>
<evidence type="ECO:0000313" key="2">
    <source>
        <dbReference type="EMBL" id="AQU64903.1"/>
    </source>
</evidence>
<dbReference type="KEGG" id="snw:BBN63_00065"/>
<gene>
    <name evidence="2" type="ORF">BBN63_00065</name>
</gene>
<proteinExistence type="predicted"/>
<accession>A0A1U9QLN6</accession>
<organism evidence="2 3">
    <name type="scientific">Streptomyces niveus</name>
    <name type="common">Streptomyces spheroides</name>
    <dbReference type="NCBI Taxonomy" id="193462"/>
    <lineage>
        <taxon>Bacteria</taxon>
        <taxon>Bacillati</taxon>
        <taxon>Actinomycetota</taxon>
        <taxon>Actinomycetes</taxon>
        <taxon>Kitasatosporales</taxon>
        <taxon>Streptomycetaceae</taxon>
        <taxon>Streptomyces</taxon>
    </lineage>
</organism>
<feature type="region of interest" description="Disordered" evidence="1">
    <location>
        <begin position="173"/>
        <end position="203"/>
    </location>
</feature>
<dbReference type="AlphaFoldDB" id="A0A1U9QLN6"/>
<dbReference type="OrthoDB" id="4289820at2"/>
<reference evidence="2 3" key="1">
    <citation type="submission" date="2016-11" db="EMBL/GenBank/DDBJ databases">
        <title>Complete genome sequence of Streptomyces niveus SCSIO 3406.</title>
        <authorList>
            <person name="Zhu Q."/>
            <person name="Cheng W."/>
            <person name="Song Y."/>
            <person name="Li Q."/>
            <person name="Ju J."/>
        </authorList>
    </citation>
    <scope>NUCLEOTIDE SEQUENCE [LARGE SCALE GENOMIC DNA]</scope>
    <source>
        <strain evidence="2 3">SCSIO 3406</strain>
    </source>
</reference>
<dbReference type="EMBL" id="CP018047">
    <property type="protein sequence ID" value="AQU64903.1"/>
    <property type="molecule type" value="Genomic_DNA"/>
</dbReference>
<dbReference type="RefSeq" id="WP_078073374.1">
    <property type="nucleotide sequence ID" value="NZ_CP018047.1"/>
</dbReference>
<evidence type="ECO:0000256" key="1">
    <source>
        <dbReference type="SAM" id="MobiDB-lite"/>
    </source>
</evidence>
<sequence>MTPSPPPPNPPSNEAHQLYLRQLGTYLRESKQILDAWDAYSDEHCDPETFEPFDEAAYGIRQRRRDTDTLNAFGRVYFHADVLVDTAEHQLARLPASSAARARAWQIVELRTSTQKLYELHRQWLDLRGNLPTDAVPGTAAYDEPLAESRADAWHHLDQWGIHGQALIDINTQAQKQARRPSDTLVKTPPAPEAAPKSPGSRR</sequence>
<protein>
    <submittedName>
        <fullName evidence="2">Uncharacterized protein</fullName>
    </submittedName>
</protein>
<dbReference type="Proteomes" id="UP000189677">
    <property type="component" value="Chromosome"/>
</dbReference>
<keyword evidence="3" id="KW-1185">Reference proteome</keyword>